<evidence type="ECO:0000256" key="2">
    <source>
        <dbReference type="ARBA" id="ARBA00023235"/>
    </source>
</evidence>
<protein>
    <submittedName>
        <fullName evidence="3">AGE family epimerase/isomerase</fullName>
    </submittedName>
</protein>
<dbReference type="EMBL" id="JBBMFA010000081">
    <property type="protein sequence ID" value="MEQ2520087.1"/>
    <property type="molecule type" value="Genomic_DNA"/>
</dbReference>
<dbReference type="PANTHER" id="PTHR15108">
    <property type="entry name" value="N-ACYLGLUCOSAMINE-2-EPIMERASE"/>
    <property type="match status" value="1"/>
</dbReference>
<dbReference type="Pfam" id="PF07221">
    <property type="entry name" value="GlcNAc_2-epim"/>
    <property type="match status" value="1"/>
</dbReference>
<gene>
    <name evidence="3" type="ORF">WMO24_06555</name>
</gene>
<evidence type="ECO:0000256" key="1">
    <source>
        <dbReference type="ARBA" id="ARBA00008558"/>
    </source>
</evidence>
<dbReference type="Proteomes" id="UP001477672">
    <property type="component" value="Unassembled WGS sequence"/>
</dbReference>
<dbReference type="InterPro" id="IPR010819">
    <property type="entry name" value="AGE/CE"/>
</dbReference>
<keyword evidence="4" id="KW-1185">Reference proteome</keyword>
<dbReference type="Gene3D" id="1.50.10.10">
    <property type="match status" value="1"/>
</dbReference>
<comment type="caution">
    <text evidence="3">The sequence shown here is derived from an EMBL/GenBank/DDBJ whole genome shotgun (WGS) entry which is preliminary data.</text>
</comment>
<sequence>MEKQVEQLKEYQSWAKDELRRAVDFWLKNGMDPVNGGVYTCLDREGKIYSTDKSVWMQGRCGWIFSYLCHVYGKKQEWMEAAQSCLDFMEKYCINREAGNRMYFTVTADGRPLRQRRYCFSEGFYCMANAEYFGLTNDKQYIERARAAYELIYQLNHRLIQDPTGLGPKTIPTTRSGRSLADPMIYLNITSIMRRCDPENKALYDQRAEECCKEILTYHYKPELGCLLETVGLDGEVQSECTAGRMVDPGHDIECAWFMLEEANYLGSEMLHAKAQNIFDQAFEHGWDKEYEGLLYFIDCMGMPPEAYEHDMKLWWPQNELMIAAMMLYRDLGDEKYLKIFDKTLNYCKRVFCDPQYGEWYGYLRRDGKPTMPPCKGSTFKGPFHVLRMLIMVDCMIDEILKRESSRASM</sequence>
<keyword evidence="2" id="KW-0413">Isomerase</keyword>
<evidence type="ECO:0000313" key="3">
    <source>
        <dbReference type="EMBL" id="MEQ2520087.1"/>
    </source>
</evidence>
<dbReference type="InterPro" id="IPR012341">
    <property type="entry name" value="6hp_glycosidase-like_sf"/>
</dbReference>
<dbReference type="RefSeq" id="WP_349215532.1">
    <property type="nucleotide sequence ID" value="NZ_JBBMFA010000081.1"/>
</dbReference>
<reference evidence="3 4" key="1">
    <citation type="submission" date="2024-03" db="EMBL/GenBank/DDBJ databases">
        <title>Human intestinal bacterial collection.</title>
        <authorList>
            <person name="Pauvert C."/>
            <person name="Hitch T.C.A."/>
            <person name="Clavel T."/>
        </authorList>
    </citation>
    <scope>NUCLEOTIDE SEQUENCE [LARGE SCALE GENOMIC DNA]</scope>
    <source>
        <strain evidence="3 4">CLA-JM-H11</strain>
    </source>
</reference>
<evidence type="ECO:0000313" key="4">
    <source>
        <dbReference type="Proteomes" id="UP001477672"/>
    </source>
</evidence>
<comment type="similarity">
    <text evidence="1">Belongs to the N-acylglucosamine 2-epimerase family.</text>
</comment>
<dbReference type="SUPFAM" id="SSF48208">
    <property type="entry name" value="Six-hairpin glycosidases"/>
    <property type="match status" value="1"/>
</dbReference>
<dbReference type="InterPro" id="IPR008928">
    <property type="entry name" value="6-hairpin_glycosidase_sf"/>
</dbReference>
<name>A0ABV1GE12_9FIRM</name>
<proteinExistence type="inferred from homology"/>
<accession>A0ABV1GE12</accession>
<organism evidence="3 4">
    <name type="scientific">Ruthenibacterium intestinale</name>
    <dbReference type="NCBI Taxonomy" id="3133163"/>
    <lineage>
        <taxon>Bacteria</taxon>
        <taxon>Bacillati</taxon>
        <taxon>Bacillota</taxon>
        <taxon>Clostridia</taxon>
        <taxon>Eubacteriales</taxon>
        <taxon>Oscillospiraceae</taxon>
        <taxon>Ruthenibacterium</taxon>
    </lineage>
</organism>